<evidence type="ECO:0000313" key="2">
    <source>
        <dbReference type="Proteomes" id="UP001165135"/>
    </source>
</evidence>
<reference evidence="1" key="1">
    <citation type="submission" date="2023-03" db="EMBL/GenBank/DDBJ databases">
        <title>Actinoallomurus iriomotensis NBRC 103681.</title>
        <authorList>
            <person name="Ichikawa N."/>
            <person name="Sato H."/>
            <person name="Tonouchi N."/>
        </authorList>
    </citation>
    <scope>NUCLEOTIDE SEQUENCE</scope>
    <source>
        <strain evidence="1">NBRC 103681</strain>
    </source>
</reference>
<evidence type="ECO:0000313" key="1">
    <source>
        <dbReference type="EMBL" id="GLY73774.1"/>
    </source>
</evidence>
<dbReference type="Proteomes" id="UP001165135">
    <property type="component" value="Unassembled WGS sequence"/>
</dbReference>
<sequence length="181" mass="20252">MNTPRVPPTKVTYETPKGGLDPFDVDEARTQHVVEARGWGYGWVPGDERVVPGSVYDDIPMGYRYLAIVEKLAVVVDGRVVREWPVTEASDHSFRRSVAYDRGAGVGEVMTEAAIDRYWSNDAPWAPWTHPYRVQTQNLRDLDEPCIIGGPDYEAAIALACELKVATPAMVSRVLSHQSWH</sequence>
<comment type="caution">
    <text evidence="1">The sequence shown here is derived from an EMBL/GenBank/DDBJ whole genome shotgun (WGS) entry which is preliminary data.</text>
</comment>
<protein>
    <submittedName>
        <fullName evidence="1">Uncharacterized protein</fullName>
    </submittedName>
</protein>
<name>A0A9W6RDD1_9ACTN</name>
<organism evidence="1 2">
    <name type="scientific">Actinoallomurus iriomotensis</name>
    <dbReference type="NCBI Taxonomy" id="478107"/>
    <lineage>
        <taxon>Bacteria</taxon>
        <taxon>Bacillati</taxon>
        <taxon>Actinomycetota</taxon>
        <taxon>Actinomycetes</taxon>
        <taxon>Streptosporangiales</taxon>
        <taxon>Thermomonosporaceae</taxon>
        <taxon>Actinoallomurus</taxon>
    </lineage>
</organism>
<gene>
    <name evidence="1" type="ORF">Airi01_020410</name>
</gene>
<dbReference type="AlphaFoldDB" id="A0A9W6RDD1"/>
<proteinExistence type="predicted"/>
<dbReference type="RefSeq" id="WP_285619301.1">
    <property type="nucleotide sequence ID" value="NZ_BSTJ01000002.1"/>
</dbReference>
<dbReference type="EMBL" id="BSTJ01000002">
    <property type="protein sequence ID" value="GLY73774.1"/>
    <property type="molecule type" value="Genomic_DNA"/>
</dbReference>
<accession>A0A9W6RDD1</accession>